<dbReference type="PANTHER" id="PTHR34709:SF42">
    <property type="entry name" value="F-BOX DOMAIN-CONTAINING PROTEIN"/>
    <property type="match status" value="1"/>
</dbReference>
<feature type="compositionally biased region" description="Low complexity" evidence="1">
    <location>
        <begin position="57"/>
        <end position="70"/>
    </location>
</feature>
<dbReference type="InterPro" id="IPR001810">
    <property type="entry name" value="F-box_dom"/>
</dbReference>
<dbReference type="InterPro" id="IPR036047">
    <property type="entry name" value="F-box-like_dom_sf"/>
</dbReference>
<dbReference type="Proteomes" id="UP001231189">
    <property type="component" value="Unassembled WGS sequence"/>
</dbReference>
<dbReference type="PANTHER" id="PTHR34709">
    <property type="entry name" value="OS10G0396666 PROTEIN"/>
    <property type="match status" value="1"/>
</dbReference>
<dbReference type="Pfam" id="PF00646">
    <property type="entry name" value="F-box"/>
    <property type="match status" value="1"/>
</dbReference>
<evidence type="ECO:0000313" key="3">
    <source>
        <dbReference type="EMBL" id="KAK1668720.1"/>
    </source>
</evidence>
<protein>
    <recommendedName>
        <fullName evidence="2">F-box domain-containing protein</fullName>
    </recommendedName>
</protein>
<reference evidence="3" key="1">
    <citation type="submission" date="2023-07" db="EMBL/GenBank/DDBJ databases">
        <title>A chromosome-level genome assembly of Lolium multiflorum.</title>
        <authorList>
            <person name="Chen Y."/>
            <person name="Copetti D."/>
            <person name="Kolliker R."/>
            <person name="Studer B."/>
        </authorList>
    </citation>
    <scope>NUCLEOTIDE SEQUENCE</scope>
    <source>
        <strain evidence="3">02402/16</strain>
        <tissue evidence="3">Leaf</tissue>
    </source>
</reference>
<comment type="caution">
    <text evidence="3">The sequence shown here is derived from an EMBL/GenBank/DDBJ whole genome shotgun (WGS) entry which is preliminary data.</text>
</comment>
<keyword evidence="4" id="KW-1185">Reference proteome</keyword>
<evidence type="ECO:0000313" key="4">
    <source>
        <dbReference type="Proteomes" id="UP001231189"/>
    </source>
</evidence>
<dbReference type="SUPFAM" id="SSF81383">
    <property type="entry name" value="F-box domain"/>
    <property type="match status" value="1"/>
</dbReference>
<feature type="region of interest" description="Disordered" evidence="1">
    <location>
        <begin position="45"/>
        <end position="90"/>
    </location>
</feature>
<feature type="domain" description="F-box" evidence="2">
    <location>
        <begin position="111"/>
        <end position="159"/>
    </location>
</feature>
<dbReference type="AlphaFoldDB" id="A0AAD8T3C8"/>
<evidence type="ECO:0000256" key="1">
    <source>
        <dbReference type="SAM" id="MobiDB-lite"/>
    </source>
</evidence>
<accession>A0AAD8T3C8</accession>
<dbReference type="PROSITE" id="PS50181">
    <property type="entry name" value="FBOX"/>
    <property type="match status" value="1"/>
</dbReference>
<dbReference type="InterPro" id="IPR055312">
    <property type="entry name" value="FBL15-like"/>
</dbReference>
<evidence type="ECO:0000259" key="2">
    <source>
        <dbReference type="PROSITE" id="PS50181"/>
    </source>
</evidence>
<proteinExistence type="predicted"/>
<organism evidence="3 4">
    <name type="scientific">Lolium multiflorum</name>
    <name type="common">Italian ryegrass</name>
    <name type="synonym">Lolium perenne subsp. multiflorum</name>
    <dbReference type="NCBI Taxonomy" id="4521"/>
    <lineage>
        <taxon>Eukaryota</taxon>
        <taxon>Viridiplantae</taxon>
        <taxon>Streptophyta</taxon>
        <taxon>Embryophyta</taxon>
        <taxon>Tracheophyta</taxon>
        <taxon>Spermatophyta</taxon>
        <taxon>Magnoliopsida</taxon>
        <taxon>Liliopsida</taxon>
        <taxon>Poales</taxon>
        <taxon>Poaceae</taxon>
        <taxon>BOP clade</taxon>
        <taxon>Pooideae</taxon>
        <taxon>Poodae</taxon>
        <taxon>Poeae</taxon>
        <taxon>Poeae Chloroplast Group 2 (Poeae type)</taxon>
        <taxon>Loliodinae</taxon>
        <taxon>Loliinae</taxon>
        <taxon>Lolium</taxon>
    </lineage>
</organism>
<sequence>MDRTRRRVELGRPIREPPSVVNALNVRVERNQDLGRVFLNPAQTTFCNISPPSSPRLASPESELASPESAQEPKKPVGAPMEGQGEPPNQRAALPLVAAPDAAPTVPGGRSDYFGRLPDHLLLRILLRLSTEEAAQTSVLSQRWRGVWAQLPRLEFYHVESSVPARALAVYGELDIESITVYSNQMDCQSTASWLSLAAPRLSGMLYFDNNHTVSQETMQSFLHDEDDEAVMQRGSFELPCFKKATAIRMDLGFLGLALPPAGVFDALRVMRLVNFWFRDQFGISDTVLPSLQEFFIRRVRGLTALTLKSKSLLDIHLSFLPQLQNLNIVSPSLNKLEVTFCFYDVPESRANVAAERLEILRWEVPCVPDTVNLRKMSSIWVLGAPPVSTLWQETISAEFLNCFQAVENLELDMIFETNGHVFEGRVLQLLTRCSGIRELNLSFQLREKLQYFCALDCICHDEPTVGDAKAFQMKTLNKLYIVNFHGSPREVCLVEELVLRAPMLQFLTVISKVKDHSLEGIDDIRHLDFPNPNASFPQPISSPLHIGSIEQLCHERN</sequence>
<dbReference type="EMBL" id="JAUUTY010000003">
    <property type="protein sequence ID" value="KAK1668720.1"/>
    <property type="molecule type" value="Genomic_DNA"/>
</dbReference>
<name>A0AAD8T3C8_LOLMU</name>
<gene>
    <name evidence="3" type="ORF">QYE76_056879</name>
</gene>